<evidence type="ECO:0000313" key="13">
    <source>
        <dbReference type="Proteomes" id="UP000241203"/>
    </source>
</evidence>
<dbReference type="GO" id="GO:0006430">
    <property type="term" value="P:lysyl-tRNA aminoacylation"/>
    <property type="evidence" value="ECO:0007669"/>
    <property type="project" value="UniProtKB-UniRule"/>
</dbReference>
<organism evidence="11 13">
    <name type="scientific">Labedella gwakjiensis</name>
    <dbReference type="NCBI Taxonomy" id="390269"/>
    <lineage>
        <taxon>Bacteria</taxon>
        <taxon>Bacillati</taxon>
        <taxon>Actinomycetota</taxon>
        <taxon>Actinomycetes</taxon>
        <taxon>Micrococcales</taxon>
        <taxon>Microbacteriaceae</taxon>
        <taxon>Labedella</taxon>
    </lineage>
</organism>
<dbReference type="InterPro" id="IPR012340">
    <property type="entry name" value="NA-bd_OB-fold"/>
</dbReference>
<comment type="catalytic activity">
    <reaction evidence="6 7 8">
        <text>tRNA(Lys) + L-lysine + ATP = L-lysyl-tRNA(Lys) + AMP + diphosphate</text>
        <dbReference type="Rhea" id="RHEA:20792"/>
        <dbReference type="Rhea" id="RHEA-COMP:9696"/>
        <dbReference type="Rhea" id="RHEA-COMP:9697"/>
        <dbReference type="ChEBI" id="CHEBI:30616"/>
        <dbReference type="ChEBI" id="CHEBI:32551"/>
        <dbReference type="ChEBI" id="CHEBI:33019"/>
        <dbReference type="ChEBI" id="CHEBI:78442"/>
        <dbReference type="ChEBI" id="CHEBI:78529"/>
        <dbReference type="ChEBI" id="CHEBI:456215"/>
        <dbReference type="EC" id="6.1.1.6"/>
    </reaction>
</comment>
<keyword evidence="1 7" id="KW-0436">Ligase</keyword>
<feature type="domain" description="Aminoacyl-transfer RNA synthetases class-II family profile" evidence="10">
    <location>
        <begin position="201"/>
        <end position="511"/>
    </location>
</feature>
<dbReference type="EMBL" id="PYAU01000001">
    <property type="protein sequence ID" value="PSL36848.1"/>
    <property type="molecule type" value="Genomic_DNA"/>
</dbReference>
<dbReference type="InterPro" id="IPR004364">
    <property type="entry name" value="Aa-tRNA-synt_II"/>
</dbReference>
<dbReference type="GO" id="GO:0000287">
    <property type="term" value="F:magnesium ion binding"/>
    <property type="evidence" value="ECO:0007669"/>
    <property type="project" value="UniProtKB-UniRule"/>
</dbReference>
<feature type="binding site" evidence="7">
    <location>
        <position position="435"/>
    </location>
    <ligand>
        <name>Mg(2+)</name>
        <dbReference type="ChEBI" id="CHEBI:18420"/>
        <label>2</label>
    </ligand>
</feature>
<dbReference type="Pfam" id="PF00152">
    <property type="entry name" value="tRNA-synt_2"/>
    <property type="match status" value="1"/>
</dbReference>
<evidence type="ECO:0000256" key="5">
    <source>
        <dbReference type="ARBA" id="ARBA00023146"/>
    </source>
</evidence>
<keyword evidence="3 7" id="KW-0547">Nucleotide-binding</keyword>
<reference evidence="12 14" key="2">
    <citation type="submission" date="2018-12" db="EMBL/GenBank/DDBJ databases">
        <authorList>
            <person name="hu s."/>
            <person name="Xu Y."/>
            <person name="Xu B."/>
            <person name="Li F."/>
        </authorList>
    </citation>
    <scope>NUCLEOTIDE SEQUENCE [LARGE SCALE GENOMIC DNA]</scope>
    <source>
        <strain evidence="12 14">KSW2-17</strain>
    </source>
</reference>
<reference evidence="11 13" key="1">
    <citation type="submission" date="2018-03" db="EMBL/GenBank/DDBJ databases">
        <title>Genomic Encyclopedia of Archaeal and Bacterial Type Strains, Phase II (KMG-II): from individual species to whole genera.</title>
        <authorList>
            <person name="Goeker M."/>
        </authorList>
    </citation>
    <scope>NUCLEOTIDE SEQUENCE [LARGE SCALE GENOMIC DNA]</scope>
    <source>
        <strain evidence="11 13">DSM 21548</strain>
    </source>
</reference>
<dbReference type="Pfam" id="PF01336">
    <property type="entry name" value="tRNA_anti-codon"/>
    <property type="match status" value="1"/>
</dbReference>
<comment type="similarity">
    <text evidence="7">Belongs to the class-II aminoacyl-tRNA synthetase family.</text>
</comment>
<evidence type="ECO:0000256" key="3">
    <source>
        <dbReference type="ARBA" id="ARBA00022741"/>
    </source>
</evidence>
<dbReference type="PRINTS" id="PR00982">
    <property type="entry name" value="TRNASYNTHLYS"/>
</dbReference>
<evidence type="ECO:0000256" key="6">
    <source>
        <dbReference type="ARBA" id="ARBA00048573"/>
    </source>
</evidence>
<feature type="binding site" evidence="7">
    <location>
        <position position="428"/>
    </location>
    <ligand>
        <name>Mg(2+)</name>
        <dbReference type="ChEBI" id="CHEBI:18420"/>
        <label>1</label>
    </ligand>
</feature>
<feature type="compositionally biased region" description="Low complexity" evidence="9">
    <location>
        <begin position="1"/>
        <end position="21"/>
    </location>
</feature>
<accession>A0A2P8GSA8</accession>
<feature type="region of interest" description="Disordered" evidence="9">
    <location>
        <begin position="1"/>
        <end position="28"/>
    </location>
</feature>
<dbReference type="GO" id="GO:0005829">
    <property type="term" value="C:cytosol"/>
    <property type="evidence" value="ECO:0007669"/>
    <property type="project" value="TreeGrafter"/>
</dbReference>
<dbReference type="PROSITE" id="PS50862">
    <property type="entry name" value="AA_TRNA_LIGASE_II"/>
    <property type="match status" value="1"/>
</dbReference>
<dbReference type="Proteomes" id="UP000241203">
    <property type="component" value="Unassembled WGS sequence"/>
</dbReference>
<dbReference type="GO" id="GO:0004824">
    <property type="term" value="F:lysine-tRNA ligase activity"/>
    <property type="evidence" value="ECO:0007669"/>
    <property type="project" value="UniProtKB-UniRule"/>
</dbReference>
<dbReference type="Gene3D" id="3.30.930.10">
    <property type="entry name" value="Bira Bifunctional Protein, Domain 2"/>
    <property type="match status" value="1"/>
</dbReference>
<evidence type="ECO:0000313" key="14">
    <source>
        <dbReference type="Proteomes" id="UP000268291"/>
    </source>
</evidence>
<keyword evidence="4 7" id="KW-0067">ATP-binding</keyword>
<keyword evidence="2 7" id="KW-0479">Metal-binding</keyword>
<evidence type="ECO:0000256" key="8">
    <source>
        <dbReference type="RuleBase" id="RU000336"/>
    </source>
</evidence>
<dbReference type="AlphaFoldDB" id="A0A2P8GSA8"/>
<comment type="subcellular location">
    <subcellularLocation>
        <location evidence="7">Cytoplasm</location>
    </subcellularLocation>
</comment>
<evidence type="ECO:0000313" key="12">
    <source>
        <dbReference type="EMBL" id="RUQ84350.1"/>
    </source>
</evidence>
<dbReference type="EMBL" id="RZGY01000003">
    <property type="protein sequence ID" value="RUQ84350.1"/>
    <property type="molecule type" value="Genomic_DNA"/>
</dbReference>
<dbReference type="RefSeq" id="WP_106562076.1">
    <property type="nucleotide sequence ID" value="NZ_PYAU01000001.1"/>
</dbReference>
<evidence type="ECO:0000256" key="4">
    <source>
        <dbReference type="ARBA" id="ARBA00022840"/>
    </source>
</evidence>
<protein>
    <recommendedName>
        <fullName evidence="7">Lysine--tRNA ligase</fullName>
        <ecNumber evidence="7">6.1.1.6</ecNumber>
    </recommendedName>
    <alternativeName>
        <fullName evidence="7">Lysyl-tRNA synthetase</fullName>
        <shortName evidence="7">LysRS</shortName>
    </alternativeName>
</protein>
<dbReference type="InterPro" id="IPR045864">
    <property type="entry name" value="aa-tRNA-synth_II/BPL/LPL"/>
</dbReference>
<dbReference type="Proteomes" id="UP000268291">
    <property type="component" value="Unassembled WGS sequence"/>
</dbReference>
<comment type="caution">
    <text evidence="11">The sequence shown here is derived from an EMBL/GenBank/DDBJ whole genome shotgun (WGS) entry which is preliminary data.</text>
</comment>
<evidence type="ECO:0000256" key="9">
    <source>
        <dbReference type="SAM" id="MobiDB-lite"/>
    </source>
</evidence>
<dbReference type="SUPFAM" id="SSF50249">
    <property type="entry name" value="Nucleic acid-binding proteins"/>
    <property type="match status" value="1"/>
</dbReference>
<dbReference type="SUPFAM" id="SSF55681">
    <property type="entry name" value="Class II aaRS and biotin synthetases"/>
    <property type="match status" value="1"/>
</dbReference>
<dbReference type="InterPro" id="IPR018149">
    <property type="entry name" value="Lys-tRNA-synth_II_C"/>
</dbReference>
<proteinExistence type="inferred from homology"/>
<feature type="binding site" evidence="7">
    <location>
        <position position="435"/>
    </location>
    <ligand>
        <name>Mg(2+)</name>
        <dbReference type="ChEBI" id="CHEBI:18420"/>
        <label>1</label>
    </ligand>
</feature>
<dbReference type="HAMAP" id="MF_00252">
    <property type="entry name" value="Lys_tRNA_synth_class2"/>
    <property type="match status" value="1"/>
</dbReference>
<gene>
    <name evidence="7 12" type="primary">lysS</name>
    <name evidence="11" type="ORF">CLV49_0447</name>
    <name evidence="12" type="ORF">ELQ93_16215</name>
</gene>
<name>A0A2P8GSA8_9MICO</name>
<dbReference type="Gene3D" id="2.40.50.140">
    <property type="entry name" value="Nucleic acid-binding proteins"/>
    <property type="match status" value="1"/>
</dbReference>
<comment type="cofactor">
    <cofactor evidence="7 8">
        <name>Mg(2+)</name>
        <dbReference type="ChEBI" id="CHEBI:18420"/>
    </cofactor>
    <text evidence="7 8">Binds 3 Mg(2+) ions per subunit.</text>
</comment>
<dbReference type="OrthoDB" id="9801152at2"/>
<comment type="subunit">
    <text evidence="7">Homodimer.</text>
</comment>
<evidence type="ECO:0000313" key="11">
    <source>
        <dbReference type="EMBL" id="PSL36848.1"/>
    </source>
</evidence>
<keyword evidence="7" id="KW-0963">Cytoplasm</keyword>
<keyword evidence="7" id="KW-0648">Protein biosynthesis</keyword>
<dbReference type="CDD" id="cd04322">
    <property type="entry name" value="LysRS_N"/>
    <property type="match status" value="1"/>
</dbReference>
<dbReference type="PANTHER" id="PTHR42918">
    <property type="entry name" value="LYSYL-TRNA SYNTHETASE"/>
    <property type="match status" value="1"/>
</dbReference>
<keyword evidence="7 8" id="KW-0460">Magnesium</keyword>
<evidence type="ECO:0000259" key="10">
    <source>
        <dbReference type="PROSITE" id="PS50862"/>
    </source>
</evidence>
<sequence>MSDQPQAPGSSSAPSTAPAEPTEQEITEQKAVRLAKRQRLIDEATDAAGGAYPVSVPVTHTIREVREAYGHLAPDEASGDTVAVAGRVVHLRNTGKLCFASLQSGDGTRIQAMVSLAVVGEESLSAWKELVDLGDHVFVSGEAAASRRGELSIMVTEWRIASKAIQPLPNLHNELSEETRVRSRYLDLISREQARVNVVTRSKAVASLRATFAARDFLEVETPMLQVMHGGASARPFVTHSNAFDTELFLRIAPELYLKRAVVGGIDRVFEINRNFRNEGADSTHSPEFAMLEAYEAYGDYSSIADLTQTLIQDAALAVSGSHVVTWADGTEYDLGGEWDRISMFESLSEAAGVRITPETPIEELAALAEREGVEVPHPIHGKYVEELWEHFVKGGLVRPTFVMDFPLDTSPLVREHRSIPGVVEKWDLYIRGFELATGYSELVDPVIQRERFVAQATLAAQGDVEAMRLDEEFLRALEHGMPPTGGMGMGVDRLLMALTGLGIRETILFPLVKDTQA</sequence>
<evidence type="ECO:0000256" key="2">
    <source>
        <dbReference type="ARBA" id="ARBA00022723"/>
    </source>
</evidence>
<dbReference type="InterPro" id="IPR044136">
    <property type="entry name" value="Lys-tRNA-ligase_II_N"/>
</dbReference>
<dbReference type="NCBIfam" id="TIGR00499">
    <property type="entry name" value="lysS_bact"/>
    <property type="match status" value="1"/>
</dbReference>
<dbReference type="NCBIfam" id="NF001756">
    <property type="entry name" value="PRK00484.1"/>
    <property type="match status" value="1"/>
</dbReference>
<dbReference type="InterPro" id="IPR004365">
    <property type="entry name" value="NA-bd_OB_tRNA"/>
</dbReference>
<dbReference type="InterPro" id="IPR002313">
    <property type="entry name" value="Lys-tRNA-ligase_II"/>
</dbReference>
<keyword evidence="14" id="KW-1185">Reference proteome</keyword>
<evidence type="ECO:0000256" key="7">
    <source>
        <dbReference type="HAMAP-Rule" id="MF_00252"/>
    </source>
</evidence>
<dbReference type="GO" id="GO:0005524">
    <property type="term" value="F:ATP binding"/>
    <property type="evidence" value="ECO:0007669"/>
    <property type="project" value="UniProtKB-UniRule"/>
</dbReference>
<dbReference type="PANTHER" id="PTHR42918:SF15">
    <property type="entry name" value="LYSINE--TRNA LIGASE, CHLOROPLASTIC_MITOCHONDRIAL"/>
    <property type="match status" value="1"/>
</dbReference>
<dbReference type="InterPro" id="IPR006195">
    <property type="entry name" value="aa-tRNA-synth_II"/>
</dbReference>
<keyword evidence="5 7" id="KW-0030">Aminoacyl-tRNA synthetase</keyword>
<evidence type="ECO:0000256" key="1">
    <source>
        <dbReference type="ARBA" id="ARBA00022598"/>
    </source>
</evidence>
<dbReference type="EC" id="6.1.1.6" evidence="7"/>
<dbReference type="GO" id="GO:0000049">
    <property type="term" value="F:tRNA binding"/>
    <property type="evidence" value="ECO:0007669"/>
    <property type="project" value="TreeGrafter"/>
</dbReference>